<feature type="domain" description="PAS" evidence="7">
    <location>
        <begin position="13"/>
        <end position="66"/>
    </location>
</feature>
<dbReference type="InterPro" id="IPR003593">
    <property type="entry name" value="AAA+_ATPase"/>
</dbReference>
<comment type="caution">
    <text evidence="8">The sequence shown here is derived from an EMBL/GenBank/DDBJ whole genome shotgun (WGS) entry which is preliminary data.</text>
</comment>
<dbReference type="SUPFAM" id="SSF52540">
    <property type="entry name" value="P-loop containing nucleoside triphosphate hydrolases"/>
    <property type="match status" value="1"/>
</dbReference>
<dbReference type="Gene3D" id="3.40.50.300">
    <property type="entry name" value="P-loop containing nucleotide triphosphate hydrolases"/>
    <property type="match status" value="1"/>
</dbReference>
<proteinExistence type="predicted"/>
<dbReference type="Pfam" id="PF08448">
    <property type="entry name" value="PAS_4"/>
    <property type="match status" value="1"/>
</dbReference>
<dbReference type="AlphaFoldDB" id="A0A3M8APN1"/>
<dbReference type="InterPro" id="IPR058031">
    <property type="entry name" value="AAA_lid_NorR"/>
</dbReference>
<dbReference type="InterPro" id="IPR025943">
    <property type="entry name" value="Sigma_54_int_dom_ATP-bd_2"/>
</dbReference>
<dbReference type="SUPFAM" id="SSF46689">
    <property type="entry name" value="Homeodomain-like"/>
    <property type="match status" value="1"/>
</dbReference>
<evidence type="ECO:0000256" key="1">
    <source>
        <dbReference type="ARBA" id="ARBA00022741"/>
    </source>
</evidence>
<gene>
    <name evidence="8" type="ORF">EB820_16345</name>
</gene>
<dbReference type="PANTHER" id="PTHR32071:SF74">
    <property type="entry name" value="TRANSCRIPTIONAL ACTIVATOR ROCR"/>
    <property type="match status" value="1"/>
</dbReference>
<protein>
    <submittedName>
        <fullName evidence="8">PAS domain-containing protein</fullName>
    </submittedName>
</protein>
<keyword evidence="3" id="KW-0805">Transcription regulation</keyword>
<keyword evidence="2" id="KW-0067">ATP-binding</keyword>
<dbReference type="InterPro" id="IPR035965">
    <property type="entry name" value="PAS-like_dom_sf"/>
</dbReference>
<dbReference type="Pfam" id="PF02954">
    <property type="entry name" value="HTH_8"/>
    <property type="match status" value="1"/>
</dbReference>
<keyword evidence="1" id="KW-0547">Nucleotide-binding</keyword>
<evidence type="ECO:0000259" key="6">
    <source>
        <dbReference type="PROSITE" id="PS50045"/>
    </source>
</evidence>
<dbReference type="Gene3D" id="3.30.450.20">
    <property type="entry name" value="PAS domain"/>
    <property type="match status" value="1"/>
</dbReference>
<dbReference type="Gene3D" id="1.10.8.60">
    <property type="match status" value="1"/>
</dbReference>
<dbReference type="SUPFAM" id="SSF55785">
    <property type="entry name" value="PYP-like sensor domain (PAS domain)"/>
    <property type="match status" value="1"/>
</dbReference>
<dbReference type="CDD" id="cd00009">
    <property type="entry name" value="AAA"/>
    <property type="match status" value="1"/>
</dbReference>
<dbReference type="SMART" id="SM00091">
    <property type="entry name" value="PAS"/>
    <property type="match status" value="1"/>
</dbReference>
<dbReference type="PANTHER" id="PTHR32071">
    <property type="entry name" value="TRANSCRIPTIONAL REGULATORY PROTEIN"/>
    <property type="match status" value="1"/>
</dbReference>
<dbReference type="PROSITE" id="PS50112">
    <property type="entry name" value="PAS"/>
    <property type="match status" value="1"/>
</dbReference>
<keyword evidence="5" id="KW-0804">Transcription</keyword>
<feature type="domain" description="Sigma-54 factor interaction" evidence="6">
    <location>
        <begin position="148"/>
        <end position="376"/>
    </location>
</feature>
<evidence type="ECO:0000256" key="5">
    <source>
        <dbReference type="ARBA" id="ARBA00023163"/>
    </source>
</evidence>
<accession>A0A3M8APN1</accession>
<dbReference type="InterPro" id="IPR027417">
    <property type="entry name" value="P-loop_NTPase"/>
</dbReference>
<name>A0A3M8APN1_9BACL</name>
<dbReference type="CDD" id="cd00130">
    <property type="entry name" value="PAS"/>
    <property type="match status" value="1"/>
</dbReference>
<dbReference type="PROSITE" id="PS50045">
    <property type="entry name" value="SIGMA54_INTERACT_4"/>
    <property type="match status" value="1"/>
</dbReference>
<dbReference type="PRINTS" id="PR01590">
    <property type="entry name" value="HTHFIS"/>
</dbReference>
<dbReference type="InterPro" id="IPR025944">
    <property type="entry name" value="Sigma_54_int_dom_CS"/>
</dbReference>
<evidence type="ECO:0000256" key="4">
    <source>
        <dbReference type="ARBA" id="ARBA00023125"/>
    </source>
</evidence>
<keyword evidence="4" id="KW-0238">DNA-binding</keyword>
<dbReference type="Pfam" id="PF00158">
    <property type="entry name" value="Sigma54_activat"/>
    <property type="match status" value="1"/>
</dbReference>
<dbReference type="Pfam" id="PF25601">
    <property type="entry name" value="AAA_lid_14"/>
    <property type="match status" value="1"/>
</dbReference>
<dbReference type="InterPro" id="IPR013656">
    <property type="entry name" value="PAS_4"/>
</dbReference>
<evidence type="ECO:0000259" key="7">
    <source>
        <dbReference type="PROSITE" id="PS50112"/>
    </source>
</evidence>
<dbReference type="GO" id="GO:0006355">
    <property type="term" value="P:regulation of DNA-templated transcription"/>
    <property type="evidence" value="ECO:0007669"/>
    <property type="project" value="InterPro"/>
</dbReference>
<dbReference type="GO" id="GO:0043565">
    <property type="term" value="F:sequence-specific DNA binding"/>
    <property type="evidence" value="ECO:0007669"/>
    <property type="project" value="InterPro"/>
</dbReference>
<dbReference type="InterPro" id="IPR009057">
    <property type="entry name" value="Homeodomain-like_sf"/>
</dbReference>
<dbReference type="OrthoDB" id="9771372at2"/>
<dbReference type="InterPro" id="IPR002078">
    <property type="entry name" value="Sigma_54_int"/>
</dbReference>
<dbReference type="FunFam" id="3.40.50.300:FF:000006">
    <property type="entry name" value="DNA-binding transcriptional regulator NtrC"/>
    <property type="match status" value="1"/>
</dbReference>
<dbReference type="InterPro" id="IPR002197">
    <property type="entry name" value="HTH_Fis"/>
</dbReference>
<reference evidence="8 9" key="1">
    <citation type="submission" date="2018-10" db="EMBL/GenBank/DDBJ databases">
        <title>Phylogenomics of Brevibacillus.</title>
        <authorList>
            <person name="Dunlap C."/>
        </authorList>
    </citation>
    <scope>NUCLEOTIDE SEQUENCE [LARGE SCALE GENOMIC DNA]</scope>
    <source>
        <strain evidence="8 9">NRRL NRS 1219</strain>
    </source>
</reference>
<dbReference type="GO" id="GO:0005524">
    <property type="term" value="F:ATP binding"/>
    <property type="evidence" value="ECO:0007669"/>
    <property type="project" value="UniProtKB-KW"/>
</dbReference>
<dbReference type="InterPro" id="IPR025662">
    <property type="entry name" value="Sigma_54_int_dom_ATP-bd_1"/>
</dbReference>
<sequence length="469" mass="52863">MSSSRQENSLETLLRIYEHILDRMNEGVHVIDATGTTIVYNQKMTELESMARQDVLHKPLSEVFQFHSGQESTLLTCLRTGNSIRNTRQTYFNDKQKEITTINNTYPIIENGQIIGAMEIANDVTKMERLIRENLLAKNGSRYTFDQIIGKSGAILDVIENAKRAARTSSSVLVVGETGAGKELFVQSIHNASLRSSGPLISQNCAALPDSLIEGLLFGTARGAFTGAVERPGLFEQAEGGTLFLDEINSLSMPLQAKLLRALQEKSIRRIGDTKDRAIDVRIIAAINEDPVEAIANSHLRKDLYYRLGVVTLFLPPLRERKEDIPMLVSHFIEKYNELFQMEVTGVASDVLQFFQEHDWPGNVRELQHLIEGAMNLMVDETTIRYEHLPLHFLRRSPASATASEQASPRSLPFIEEGKSLKETMQEFETAYIHHVVDRYNGNISRAAKELHISRQSLQYRLRKLGIRG</sequence>
<evidence type="ECO:0000313" key="9">
    <source>
        <dbReference type="Proteomes" id="UP000276178"/>
    </source>
</evidence>
<organism evidence="8 9">
    <name type="scientific">Brevibacillus agri</name>
    <dbReference type="NCBI Taxonomy" id="51101"/>
    <lineage>
        <taxon>Bacteria</taxon>
        <taxon>Bacillati</taxon>
        <taxon>Bacillota</taxon>
        <taxon>Bacilli</taxon>
        <taxon>Bacillales</taxon>
        <taxon>Paenibacillaceae</taxon>
        <taxon>Brevibacillus</taxon>
    </lineage>
</organism>
<dbReference type="NCBIfam" id="TIGR00229">
    <property type="entry name" value="sensory_box"/>
    <property type="match status" value="1"/>
</dbReference>
<dbReference type="PROSITE" id="PS00688">
    <property type="entry name" value="SIGMA54_INTERACT_3"/>
    <property type="match status" value="1"/>
</dbReference>
<evidence type="ECO:0000256" key="3">
    <source>
        <dbReference type="ARBA" id="ARBA00023015"/>
    </source>
</evidence>
<dbReference type="Gene3D" id="1.10.10.60">
    <property type="entry name" value="Homeodomain-like"/>
    <property type="match status" value="1"/>
</dbReference>
<dbReference type="InterPro" id="IPR000014">
    <property type="entry name" value="PAS"/>
</dbReference>
<dbReference type="SMART" id="SM00382">
    <property type="entry name" value="AAA"/>
    <property type="match status" value="1"/>
</dbReference>
<dbReference type="Proteomes" id="UP000276178">
    <property type="component" value="Unassembled WGS sequence"/>
</dbReference>
<dbReference type="PROSITE" id="PS00675">
    <property type="entry name" value="SIGMA54_INTERACT_1"/>
    <property type="match status" value="1"/>
</dbReference>
<dbReference type="PROSITE" id="PS00676">
    <property type="entry name" value="SIGMA54_INTERACT_2"/>
    <property type="match status" value="1"/>
</dbReference>
<evidence type="ECO:0000313" key="8">
    <source>
        <dbReference type="EMBL" id="RNB53164.1"/>
    </source>
</evidence>
<evidence type="ECO:0000256" key="2">
    <source>
        <dbReference type="ARBA" id="ARBA00022840"/>
    </source>
</evidence>
<dbReference type="EMBL" id="RHHN01000048">
    <property type="protein sequence ID" value="RNB53164.1"/>
    <property type="molecule type" value="Genomic_DNA"/>
</dbReference>